<gene>
    <name evidence="1" type="ORF">BSK56_03285</name>
</gene>
<reference evidence="1 2" key="1">
    <citation type="submission" date="2016-10" db="EMBL/GenBank/DDBJ databases">
        <title>Paenibacillus species isolates.</title>
        <authorList>
            <person name="Beno S.M."/>
        </authorList>
    </citation>
    <scope>NUCLEOTIDE SEQUENCE [LARGE SCALE GENOMIC DNA]</scope>
    <source>
        <strain evidence="1 2">FSL H7-0744</strain>
    </source>
</reference>
<sequence length="839" mass="90375">MAGGIAAPSSEAAGTTPAAATATVKINPIQLGQGVTAALEDVNIWPQTGGNILAYTLKISNNSSSSANLVHFFPRVVTPGGSAIPANPVTADALKKKVGAKDSLRVTYYVNVGQTTSLQGMKIAMYVWDAKAKGYLKNAGALAIPAGYSTAAERGKILSTTMNDIPVTASADSLQLYKFSGKVYAKVGLSITNKGSKVLNEAGYTPYLQTASGTSFELTVNSAQAGYKIQPQEKKSIYYLAEIPAALNTNNMKLQFTQKDETLKLELPKMSFKLPVASTPNFVVNPGAVKKVGINSNTVEMQLVNASVYSEDAHGVWSFQLRLKNAGNKAVTLPNYELAVKSTKGTAFPVNAKALSGLTLKPLETKVVPLTVQVPLEVEQAGLQLQMIEAVSATETAGPTTGETAGTPGTVAVAAPKLIFPVAYFTIPYALRADVQRGEVYNRTNQFGSFSYNLTSLQRYPWKDDDIVMAKLNITNTQSVTLTLPELTGAIKLDSNDLAATTNLLIDKEAATLAPGKSAEIVVMSKVPYTEDFEDVRINLFSTVNTEKVPFLDLSMSNSLNAIDNIDRGGTYKISGKGKNANVQESRTTVYEGTNSKIVYTELLISSQEKRQSKMARLQAYYRTKDGQFFDAKPNQPDNAATPGGMQLVSFWAKLPKTVSADDISLVLGSGVTGNKLSESGQEATGFMNASALLLTPKTTAPASNLTKITFFPYNLSVINSEGRLLELNDTINIVMTYDLTRDNSIDSGDLEHKLVLRMTDPFGVTQDKVLTIGTDLTEGKSNTFSMSFSKNLYMKLKSGTYKLTLFDEFQGERQELGGQVFNLFIDRQLITQKDTNAK</sequence>
<proteinExistence type="predicted"/>
<accession>A0ABX3HTC8</accession>
<organism evidence="1 2">
    <name type="scientific">Paenibacillus borealis</name>
    <dbReference type="NCBI Taxonomy" id="160799"/>
    <lineage>
        <taxon>Bacteria</taxon>
        <taxon>Bacillati</taxon>
        <taxon>Bacillota</taxon>
        <taxon>Bacilli</taxon>
        <taxon>Bacillales</taxon>
        <taxon>Paenibacillaceae</taxon>
        <taxon>Paenibacillus</taxon>
    </lineage>
</organism>
<evidence type="ECO:0000313" key="2">
    <source>
        <dbReference type="Proteomes" id="UP000187412"/>
    </source>
</evidence>
<dbReference type="EMBL" id="MPTB01000003">
    <property type="protein sequence ID" value="OMD52559.1"/>
    <property type="molecule type" value="Genomic_DNA"/>
</dbReference>
<comment type="caution">
    <text evidence="1">The sequence shown here is derived from an EMBL/GenBank/DDBJ whole genome shotgun (WGS) entry which is preliminary data.</text>
</comment>
<evidence type="ECO:0000313" key="1">
    <source>
        <dbReference type="EMBL" id="OMD52559.1"/>
    </source>
</evidence>
<name>A0ABX3HTC8_PAEBO</name>
<keyword evidence="2" id="KW-1185">Reference proteome</keyword>
<dbReference type="Proteomes" id="UP000187412">
    <property type="component" value="Unassembled WGS sequence"/>
</dbReference>
<protein>
    <submittedName>
        <fullName evidence="1">Uncharacterized protein</fullName>
    </submittedName>
</protein>